<dbReference type="EMBL" id="JACHLP010000002">
    <property type="protein sequence ID" value="MBB4842641.1"/>
    <property type="molecule type" value="Genomic_DNA"/>
</dbReference>
<comment type="caution">
    <text evidence="1">The sequence shown here is derived from an EMBL/GenBank/DDBJ whole genome shotgun (WGS) entry which is preliminary data.</text>
</comment>
<accession>A0A840L4B6</accession>
<name>A0A840L4B6_9BURK</name>
<keyword evidence="2" id="KW-1185">Reference proteome</keyword>
<dbReference type="AlphaFoldDB" id="A0A840L4B6"/>
<proteinExistence type="predicted"/>
<organism evidence="1 2">
    <name type="scientific">Roseateles oligotrophus</name>
    <dbReference type="NCBI Taxonomy" id="1769250"/>
    <lineage>
        <taxon>Bacteria</taxon>
        <taxon>Pseudomonadati</taxon>
        <taxon>Pseudomonadota</taxon>
        <taxon>Betaproteobacteria</taxon>
        <taxon>Burkholderiales</taxon>
        <taxon>Sphaerotilaceae</taxon>
        <taxon>Roseateles</taxon>
    </lineage>
</organism>
<gene>
    <name evidence="1" type="ORF">HNP55_001156</name>
</gene>
<reference evidence="1 2" key="1">
    <citation type="submission" date="2020-08" db="EMBL/GenBank/DDBJ databases">
        <title>Functional genomics of gut bacteria from endangered species of beetles.</title>
        <authorList>
            <person name="Carlos-Shanley C."/>
        </authorList>
    </citation>
    <scope>NUCLEOTIDE SEQUENCE [LARGE SCALE GENOMIC DNA]</scope>
    <source>
        <strain evidence="1 2">S00239</strain>
    </source>
</reference>
<evidence type="ECO:0000313" key="1">
    <source>
        <dbReference type="EMBL" id="MBB4842641.1"/>
    </source>
</evidence>
<evidence type="ECO:0000313" key="2">
    <source>
        <dbReference type="Proteomes" id="UP000562027"/>
    </source>
</evidence>
<sequence>MTDDLYRPQGLTLRVKHRRFIDALRLHGVPDEQLPVTAPLCGELLLSYAFEQPEQFVMATPPLLARAGVALADCQALALANFKGRFSAQLLRTGVHEGLVAVRTGGELEAVLLAFDGFWQHHVSSEIGRQTCVCAPRRDVLLIANLSVPGALQALQAEAARVFHASIDEHALSLQLMQWTPAGWQLAQTAAVDAA</sequence>
<dbReference type="RefSeq" id="WP_184297129.1">
    <property type="nucleotide sequence ID" value="NZ_JACHLP010000002.1"/>
</dbReference>
<evidence type="ECO:0008006" key="3">
    <source>
        <dbReference type="Google" id="ProtNLM"/>
    </source>
</evidence>
<protein>
    <recommendedName>
        <fullName evidence="3">DUF1444 family protein</fullName>
    </recommendedName>
</protein>
<dbReference type="Proteomes" id="UP000562027">
    <property type="component" value="Unassembled WGS sequence"/>
</dbReference>